<feature type="compositionally biased region" description="Polar residues" evidence="1">
    <location>
        <begin position="48"/>
        <end position="65"/>
    </location>
</feature>
<sequence>MILNWQITWEEDLENVSEMTHNNRHQESVIVLKREAQPASERRRRSHTPSLNNVPECDNSNSLDGSSLAPEHTAAQTSEVSLFGDMRPTQEVRVEVRGADLFKFRQQKFGESGTVAIKCPFGGKPLPSVGIAFGSSNILYVKMEFSMELCGAIVEHVRVAEDKVLRGKMR</sequence>
<evidence type="ECO:0000256" key="1">
    <source>
        <dbReference type="SAM" id="MobiDB-lite"/>
    </source>
</evidence>
<dbReference type="RefSeq" id="XP_024328315.1">
    <property type="nucleotide sequence ID" value="XM_024463842.1"/>
</dbReference>
<dbReference type="Proteomes" id="UP000077154">
    <property type="component" value="Unassembled WGS sequence"/>
</dbReference>
<reference evidence="2" key="1">
    <citation type="submission" date="2016-03" db="EMBL/GenBank/DDBJ databases">
        <title>Updated assembly of Pseudogymnoascus destructans, the fungus causing white-nose syndrome of bats.</title>
        <authorList>
            <person name="Palmer J.M."/>
            <person name="Drees K.P."/>
            <person name="Foster J.T."/>
            <person name="Lindner D.L."/>
        </authorList>
    </citation>
    <scope>NUCLEOTIDE SEQUENCE [LARGE SCALE GENOMIC DNA]</scope>
    <source>
        <strain evidence="2">20631-21</strain>
    </source>
</reference>
<dbReference type="GeneID" id="36283245"/>
<protein>
    <submittedName>
        <fullName evidence="2">Uncharacterized protein</fullName>
    </submittedName>
</protein>
<gene>
    <name evidence="2" type="ORF">VC83_00146</name>
</gene>
<proteinExistence type="predicted"/>
<organism evidence="2">
    <name type="scientific">Pseudogymnoascus destructans</name>
    <dbReference type="NCBI Taxonomy" id="655981"/>
    <lineage>
        <taxon>Eukaryota</taxon>
        <taxon>Fungi</taxon>
        <taxon>Dikarya</taxon>
        <taxon>Ascomycota</taxon>
        <taxon>Pezizomycotina</taxon>
        <taxon>Leotiomycetes</taxon>
        <taxon>Thelebolales</taxon>
        <taxon>Thelebolaceae</taxon>
        <taxon>Pseudogymnoascus</taxon>
    </lineage>
</organism>
<evidence type="ECO:0000313" key="2">
    <source>
        <dbReference type="EMBL" id="OAF63045.2"/>
    </source>
</evidence>
<accession>A0A177ALZ0</accession>
<name>A0A177ALZ0_9PEZI</name>
<feature type="region of interest" description="Disordered" evidence="1">
    <location>
        <begin position="34"/>
        <end position="78"/>
    </location>
</feature>
<dbReference type="EMBL" id="KV441386">
    <property type="protein sequence ID" value="OAF63045.2"/>
    <property type="molecule type" value="Genomic_DNA"/>
</dbReference>
<dbReference type="AlphaFoldDB" id="A0A177ALZ0"/>